<evidence type="ECO:0000313" key="1">
    <source>
        <dbReference type="EMBL" id="ACL94392.3"/>
    </source>
</evidence>
<keyword evidence="2" id="KW-1185">Reference proteome</keyword>
<organism evidence="1 2">
    <name type="scientific">Caulobacter vibrioides (strain NA1000 / CB15N)</name>
    <name type="common">Caulobacter crescentus</name>
    <dbReference type="NCBI Taxonomy" id="565050"/>
    <lineage>
        <taxon>Bacteria</taxon>
        <taxon>Pseudomonadati</taxon>
        <taxon>Pseudomonadota</taxon>
        <taxon>Alphaproteobacteria</taxon>
        <taxon>Caulobacterales</taxon>
        <taxon>Caulobacteraceae</taxon>
        <taxon>Caulobacter</taxon>
    </lineage>
</organism>
<dbReference type="PATRIC" id="fig|565050.3.peg.913"/>
<dbReference type="SMR" id="A0A0H3C859"/>
<dbReference type="KEGG" id="ccs:CCNA_00927"/>
<reference evidence="1 2" key="1">
    <citation type="journal article" date="2010" name="J. Bacteriol.">
        <title>The genetic basis of laboratory adaptation in Caulobacter crescentus.</title>
        <authorList>
            <person name="Marks M.E."/>
            <person name="Castro-Rojas C.M."/>
            <person name="Teiling C."/>
            <person name="Du L."/>
            <person name="Kapatral V."/>
            <person name="Walunas T.L."/>
            <person name="Crosson S."/>
        </authorList>
    </citation>
    <scope>NUCLEOTIDE SEQUENCE [LARGE SCALE GENOMIC DNA]</scope>
    <source>
        <strain evidence="2">NA1000 / CB15N</strain>
    </source>
</reference>
<dbReference type="OrthoDB" id="7189753at2"/>
<dbReference type="HOGENOM" id="CLU_1341251_0_0_5"/>
<dbReference type="GeneID" id="7329968"/>
<dbReference type="RefSeq" id="WP_010918768.1">
    <property type="nucleotide sequence ID" value="NC_011916.1"/>
</dbReference>
<protein>
    <submittedName>
        <fullName evidence="1">Uncharacterized protein</fullName>
    </submittedName>
</protein>
<proteinExistence type="predicted"/>
<dbReference type="AlphaFoldDB" id="A0A0H3C859"/>
<evidence type="ECO:0000313" key="2">
    <source>
        <dbReference type="Proteomes" id="UP000001364"/>
    </source>
</evidence>
<sequence length="204" mass="22477">MRRSPSRPPQTKLSTGRRGLWGCGAVGLWGSGLGRLRRRPRPAWDGPYPRPVTTVSVEYRGVTQKRRFLIPAPAGGLMLWVMSQTRPSTRTWCDRLQQKLMDAIDAAWAMMEASDDPAVLAKARDRARVCGQLASEARKVLALDPKPDKPSKLPAAIHEAFERLDAIGAPILAEAEKRREAQPAAPKAAQALAMQTALAKLKRR</sequence>
<gene>
    <name evidence="1" type="ordered locus">CCNA_00927</name>
</gene>
<dbReference type="RefSeq" id="YP_002516300.3">
    <property type="nucleotide sequence ID" value="NC_011916.1"/>
</dbReference>
<accession>A0A0H3C859</accession>
<dbReference type="EMBL" id="CP001340">
    <property type="protein sequence ID" value="ACL94392.3"/>
    <property type="molecule type" value="Genomic_DNA"/>
</dbReference>
<name>A0A0H3C859_CAUVN</name>
<dbReference type="Proteomes" id="UP000001364">
    <property type="component" value="Chromosome"/>
</dbReference>